<reference evidence="3" key="1">
    <citation type="journal article" date="2012" name="Nat. Genet.">
        <title>Lifestyle transitions in plant pathogenic Colletotrichum fungi deciphered by genome and transcriptome analyses.</title>
        <authorList>
            <person name="O'Connell R.J."/>
            <person name="Thon M.R."/>
            <person name="Hacquard S."/>
            <person name="Amyotte S.G."/>
            <person name="Kleemann J."/>
            <person name="Torres M.F."/>
            <person name="Damm U."/>
            <person name="Buiate E.A."/>
            <person name="Epstein L."/>
            <person name="Alkan N."/>
            <person name="Altmueller J."/>
            <person name="Alvarado-Balderrama L."/>
            <person name="Bauser C.A."/>
            <person name="Becker C."/>
            <person name="Birren B.W."/>
            <person name="Chen Z."/>
            <person name="Choi J."/>
            <person name="Crouch J.A."/>
            <person name="Duvick J.P."/>
            <person name="Farman M.A."/>
            <person name="Gan P."/>
            <person name="Heiman D."/>
            <person name="Henrissat B."/>
            <person name="Howard R.J."/>
            <person name="Kabbage M."/>
            <person name="Koch C."/>
            <person name="Kracher B."/>
            <person name="Kubo Y."/>
            <person name="Law A.D."/>
            <person name="Lebrun M.-H."/>
            <person name="Lee Y.-H."/>
            <person name="Miyara I."/>
            <person name="Moore N."/>
            <person name="Neumann U."/>
            <person name="Nordstroem K."/>
            <person name="Panaccione D.G."/>
            <person name="Panstruga R."/>
            <person name="Place M."/>
            <person name="Proctor R.H."/>
            <person name="Prusky D."/>
            <person name="Rech G."/>
            <person name="Reinhardt R."/>
            <person name="Rollins J.A."/>
            <person name="Rounsley S."/>
            <person name="Schardl C.L."/>
            <person name="Schwartz D.C."/>
            <person name="Shenoy N."/>
            <person name="Shirasu K."/>
            <person name="Sikhakolli U.R."/>
            <person name="Stueber K."/>
            <person name="Sukno S.A."/>
            <person name="Sweigard J.A."/>
            <person name="Takano Y."/>
            <person name="Takahara H."/>
            <person name="Trail F."/>
            <person name="van der Does H.C."/>
            <person name="Voll L.M."/>
            <person name="Will I."/>
            <person name="Young S."/>
            <person name="Zeng Q."/>
            <person name="Zhang J."/>
            <person name="Zhou S."/>
            <person name="Dickman M.B."/>
            <person name="Schulze-Lefert P."/>
            <person name="Ver Loren van Themaat E."/>
            <person name="Ma L.-J."/>
            <person name="Vaillancourt L.J."/>
        </authorList>
    </citation>
    <scope>NUCLEOTIDE SEQUENCE [LARGE SCALE GENOMIC DNA]</scope>
    <source>
        <strain evidence="3">M1.001 / M2 / FGSC 10212</strain>
    </source>
</reference>
<protein>
    <submittedName>
        <fullName evidence="2">Uncharacterized protein</fullName>
    </submittedName>
</protein>
<accession>E3QL09</accession>
<dbReference type="AlphaFoldDB" id="E3QL09"/>
<evidence type="ECO:0000313" key="2">
    <source>
        <dbReference type="EMBL" id="EFQ31547.1"/>
    </source>
</evidence>
<feature type="compositionally biased region" description="Polar residues" evidence="1">
    <location>
        <begin position="10"/>
        <end position="22"/>
    </location>
</feature>
<organism evidence="3">
    <name type="scientific">Colletotrichum graminicola (strain M1.001 / M2 / FGSC 10212)</name>
    <name type="common">Maize anthracnose fungus</name>
    <name type="synonym">Glomerella graminicola</name>
    <dbReference type="NCBI Taxonomy" id="645133"/>
    <lineage>
        <taxon>Eukaryota</taxon>
        <taxon>Fungi</taxon>
        <taxon>Dikarya</taxon>
        <taxon>Ascomycota</taxon>
        <taxon>Pezizomycotina</taxon>
        <taxon>Sordariomycetes</taxon>
        <taxon>Hypocreomycetidae</taxon>
        <taxon>Glomerellales</taxon>
        <taxon>Glomerellaceae</taxon>
        <taxon>Colletotrichum</taxon>
        <taxon>Colletotrichum graminicola species complex</taxon>
    </lineage>
</organism>
<dbReference type="HOGENOM" id="CLU_3368452_0_0_1"/>
<gene>
    <name evidence="2" type="ORF">GLRG_06836</name>
</gene>
<dbReference type="Proteomes" id="UP000008782">
    <property type="component" value="Unassembled WGS sequence"/>
</dbReference>
<keyword evidence="3" id="KW-1185">Reference proteome</keyword>
<dbReference type="RefSeq" id="XP_008095567.1">
    <property type="nucleotide sequence ID" value="XM_008097376.1"/>
</dbReference>
<dbReference type="VEuPathDB" id="FungiDB:GLRG_06836"/>
<dbReference type="EMBL" id="GG697356">
    <property type="protein sequence ID" value="EFQ31547.1"/>
    <property type="molecule type" value="Genomic_DNA"/>
</dbReference>
<dbReference type="GeneID" id="24412201"/>
<proteinExistence type="predicted"/>
<sequence length="35" mass="4020">MVTSRLPDCPTSQKQSQPSNKQFLPLKRKTPALRH</sequence>
<feature type="region of interest" description="Disordered" evidence="1">
    <location>
        <begin position="1"/>
        <end position="35"/>
    </location>
</feature>
<evidence type="ECO:0000313" key="3">
    <source>
        <dbReference type="Proteomes" id="UP000008782"/>
    </source>
</evidence>
<evidence type="ECO:0000256" key="1">
    <source>
        <dbReference type="SAM" id="MobiDB-lite"/>
    </source>
</evidence>
<name>E3QL09_COLGM</name>
<feature type="compositionally biased region" description="Basic residues" evidence="1">
    <location>
        <begin position="26"/>
        <end position="35"/>
    </location>
</feature>